<evidence type="ECO:0000256" key="1">
    <source>
        <dbReference type="SAM" id="Phobius"/>
    </source>
</evidence>
<feature type="transmembrane region" description="Helical" evidence="1">
    <location>
        <begin position="43"/>
        <end position="63"/>
    </location>
</feature>
<evidence type="ECO:0000313" key="3">
    <source>
        <dbReference type="Proteomes" id="UP001595803"/>
    </source>
</evidence>
<dbReference type="Pfam" id="PF14235">
    <property type="entry name" value="DUF4337"/>
    <property type="match status" value="1"/>
</dbReference>
<feature type="transmembrane region" description="Helical" evidence="1">
    <location>
        <begin position="17"/>
        <end position="37"/>
    </location>
</feature>
<comment type="caution">
    <text evidence="2">The sequence shown here is derived from an EMBL/GenBank/DDBJ whole genome shotgun (WGS) entry which is preliminary data.</text>
</comment>
<keyword evidence="1" id="KW-1133">Transmembrane helix</keyword>
<dbReference type="Proteomes" id="UP001595803">
    <property type="component" value="Unassembled WGS sequence"/>
</dbReference>
<gene>
    <name evidence="2" type="ORF">ACFOSB_08600</name>
</gene>
<reference evidence="3" key="1">
    <citation type="journal article" date="2019" name="Int. J. Syst. Evol. Microbiol.">
        <title>The Global Catalogue of Microorganisms (GCM) 10K type strain sequencing project: providing services to taxonomists for standard genome sequencing and annotation.</title>
        <authorList>
            <consortium name="The Broad Institute Genomics Platform"/>
            <consortium name="The Broad Institute Genome Sequencing Center for Infectious Disease"/>
            <person name="Wu L."/>
            <person name="Ma J."/>
        </authorList>
    </citation>
    <scope>NUCLEOTIDE SEQUENCE [LARGE SCALE GENOMIC DNA]</scope>
    <source>
        <strain evidence="3">CCTCC AB 2017081</strain>
    </source>
</reference>
<name>A0ABV7Z885_9DEIO</name>
<dbReference type="EMBL" id="JBHRZG010000009">
    <property type="protein sequence ID" value="MFC3832912.1"/>
    <property type="molecule type" value="Genomic_DNA"/>
</dbReference>
<keyword evidence="1" id="KW-0812">Transmembrane</keyword>
<accession>A0ABV7Z885</accession>
<evidence type="ECO:0000313" key="2">
    <source>
        <dbReference type="EMBL" id="MFC3832912.1"/>
    </source>
</evidence>
<protein>
    <submittedName>
        <fullName evidence="2">DUF4337 family protein</fullName>
    </submittedName>
</protein>
<sequence length="65" mass="6815">MALSRESAALLTRHGRFALSVTLFQVSIGLAAIATLLRRRSLWWLSLGVGAGAASALLVGLVARP</sequence>
<dbReference type="RefSeq" id="WP_322474801.1">
    <property type="nucleotide sequence ID" value="NZ_JBHRZG010000009.1"/>
</dbReference>
<keyword evidence="3" id="KW-1185">Reference proteome</keyword>
<proteinExistence type="predicted"/>
<organism evidence="2 3">
    <name type="scientific">Deinococcus rufus</name>
    <dbReference type="NCBI Taxonomy" id="2136097"/>
    <lineage>
        <taxon>Bacteria</taxon>
        <taxon>Thermotogati</taxon>
        <taxon>Deinococcota</taxon>
        <taxon>Deinococci</taxon>
        <taxon>Deinococcales</taxon>
        <taxon>Deinococcaceae</taxon>
        <taxon>Deinococcus</taxon>
    </lineage>
</organism>
<keyword evidence="1" id="KW-0472">Membrane</keyword>
<dbReference type="InterPro" id="IPR025570">
    <property type="entry name" value="DUF4337"/>
</dbReference>